<reference evidence="1 2" key="1">
    <citation type="journal article" date="2019" name="Sci. Rep.">
        <title>Orb-weaving spider Araneus ventricosus genome elucidates the spidroin gene catalogue.</title>
        <authorList>
            <person name="Kono N."/>
            <person name="Nakamura H."/>
            <person name="Ohtoshi R."/>
            <person name="Moran D.A.P."/>
            <person name="Shinohara A."/>
            <person name="Yoshida Y."/>
            <person name="Fujiwara M."/>
            <person name="Mori M."/>
            <person name="Tomita M."/>
            <person name="Arakawa K."/>
        </authorList>
    </citation>
    <scope>NUCLEOTIDE SEQUENCE [LARGE SCALE GENOMIC DNA]</scope>
</reference>
<evidence type="ECO:0000313" key="1">
    <source>
        <dbReference type="EMBL" id="GBL75391.1"/>
    </source>
</evidence>
<evidence type="ECO:0000313" key="2">
    <source>
        <dbReference type="Proteomes" id="UP000499080"/>
    </source>
</evidence>
<organism evidence="1 2">
    <name type="scientific">Araneus ventricosus</name>
    <name type="common">Orbweaver spider</name>
    <name type="synonym">Epeira ventricosa</name>
    <dbReference type="NCBI Taxonomy" id="182803"/>
    <lineage>
        <taxon>Eukaryota</taxon>
        <taxon>Metazoa</taxon>
        <taxon>Ecdysozoa</taxon>
        <taxon>Arthropoda</taxon>
        <taxon>Chelicerata</taxon>
        <taxon>Arachnida</taxon>
        <taxon>Araneae</taxon>
        <taxon>Araneomorphae</taxon>
        <taxon>Entelegynae</taxon>
        <taxon>Araneoidea</taxon>
        <taxon>Araneidae</taxon>
        <taxon>Araneus</taxon>
    </lineage>
</organism>
<name>A0A4Y2A6A3_ARAVE</name>
<keyword evidence="2" id="KW-1185">Reference proteome</keyword>
<accession>A0A4Y2A6A3</accession>
<sequence>MARHLKVKDMPRVYERVFDPRKYLDHSPETVEACLNGISPGKCTLRDEDLGIPKLTIFYERKPLHIRKPG</sequence>
<dbReference type="OrthoDB" id="6726119at2759"/>
<dbReference type="AlphaFoldDB" id="A0A4Y2A6A3"/>
<dbReference type="Proteomes" id="UP000499080">
    <property type="component" value="Unassembled WGS sequence"/>
</dbReference>
<gene>
    <name evidence="1" type="ORF">AVEN_194584_1</name>
</gene>
<dbReference type="EMBL" id="BGPR01000007">
    <property type="protein sequence ID" value="GBL75391.1"/>
    <property type="molecule type" value="Genomic_DNA"/>
</dbReference>
<proteinExistence type="predicted"/>
<protein>
    <submittedName>
        <fullName evidence="1">Uncharacterized protein</fullName>
    </submittedName>
</protein>
<comment type="caution">
    <text evidence="1">The sequence shown here is derived from an EMBL/GenBank/DDBJ whole genome shotgun (WGS) entry which is preliminary data.</text>
</comment>